<evidence type="ECO:0000313" key="1">
    <source>
        <dbReference type="EMBL" id="AGA70496.1"/>
    </source>
</evidence>
<dbReference type="Proteomes" id="UP000010797">
    <property type="component" value="Chromosome"/>
</dbReference>
<evidence type="ECO:0000313" key="2">
    <source>
        <dbReference type="Proteomes" id="UP000010797"/>
    </source>
</evidence>
<dbReference type="AlphaFoldDB" id="L0FCX9"/>
<dbReference type="RefSeq" id="WP_015263457.1">
    <property type="nucleotide sequence ID" value="NC_019903.1"/>
</dbReference>
<dbReference type="eggNOG" id="ENOG5032TKE">
    <property type="taxonomic scope" value="Bacteria"/>
</dbReference>
<dbReference type="OrthoDB" id="1808710at2"/>
<keyword evidence="2" id="KW-1185">Reference proteome</keyword>
<reference evidence="2" key="1">
    <citation type="submission" date="2012-02" db="EMBL/GenBank/DDBJ databases">
        <title>Complete sequence of Desulfitobacterium dichloroeliminans LMG P-21439.</title>
        <authorList>
            <person name="Lucas S."/>
            <person name="Han J."/>
            <person name="Lapidus A."/>
            <person name="Cheng J.-F."/>
            <person name="Goodwin L."/>
            <person name="Pitluck S."/>
            <person name="Peters L."/>
            <person name="Ovchinnikova G."/>
            <person name="Teshima H."/>
            <person name="Detter J.C."/>
            <person name="Han C."/>
            <person name="Tapia R."/>
            <person name="Land M."/>
            <person name="Hauser L."/>
            <person name="Kyrpides N."/>
            <person name="Ivanova N."/>
            <person name="Pagani I."/>
            <person name="Kruse T."/>
            <person name="de Vos W.M."/>
            <person name="Boon N."/>
            <person name="Smidt H."/>
            <person name="Woyke T."/>
        </authorList>
    </citation>
    <scope>NUCLEOTIDE SEQUENCE [LARGE SCALE GENOMIC DNA]</scope>
    <source>
        <strain evidence="2">LMG P-21439 / DCA1</strain>
    </source>
</reference>
<accession>L0FCX9</accession>
<gene>
    <name evidence="1" type="ordered locus">Desdi_3092</name>
</gene>
<dbReference type="EMBL" id="CP003344">
    <property type="protein sequence ID" value="AGA70496.1"/>
    <property type="molecule type" value="Genomic_DNA"/>
</dbReference>
<dbReference type="KEGG" id="ddl:Desdi_3092"/>
<protein>
    <submittedName>
        <fullName evidence="1">Uncharacterized protein</fullName>
    </submittedName>
</protein>
<organism evidence="1 2">
    <name type="scientific">Desulfitobacterium dichloroeliminans (strain LMG P-21439 / DCA1)</name>
    <dbReference type="NCBI Taxonomy" id="871963"/>
    <lineage>
        <taxon>Bacteria</taxon>
        <taxon>Bacillati</taxon>
        <taxon>Bacillota</taxon>
        <taxon>Clostridia</taxon>
        <taxon>Eubacteriales</taxon>
        <taxon>Desulfitobacteriaceae</taxon>
        <taxon>Desulfitobacterium</taxon>
    </lineage>
</organism>
<proteinExistence type="predicted"/>
<name>L0FCX9_DESDL</name>
<dbReference type="HOGENOM" id="CLU_1303278_0_0_9"/>
<sequence>MNAMRLTVPSYNPVKQCQGYSLQDENKVAAQILSYQLAHLFLKRYSGTWQIKKEEILLQLEGFEQPLRFELNTGTIRYKTLRASLVSRYSVERGLSRLADDISKDFAFPLSSAETKDDLFELFVKLIEIYHARCGLKIAQCEKGNNLLGWELILGDEKLRGWISSEFVAENRFGERMNILNWFKLRPEKMAAYVFGFHRFCENYPSPVITIQ</sequence>